<dbReference type="OrthoDB" id="9049620at2759"/>
<dbReference type="GO" id="GO:0003676">
    <property type="term" value="F:nucleic acid binding"/>
    <property type="evidence" value="ECO:0007669"/>
    <property type="project" value="InterPro"/>
</dbReference>
<sequence length="365" mass="42353">MIDSLYIDGTFWYKKIQDYPGLTTKYSLKSLTSLGFRLIYDQFYSHATSSLELDNIKIQCNQNSILCVGGGLVNSEILELVSCANCHSILTPTELNKPVFVGSAYWYRTPSISFGFSPVYFIYQFSADYTDFQNPLRLSWHLNGGGGWRLGSLLSLDSKEVLQEHIKHNKTLCQMLSSYSNSNQTNWHLYLPLVLFAYRTSQQSSTEETPFSLLYGREPRLGDMDNFNLGYEPSQFIQNLHEKWLEARTKIIEKAEINKKYYDKKYKLPAPIFKANEEVRIKQPQTKINLKKKLRNDLWSKPYKIIDVVSNQNLVVDYNGKPKVININNAKKKEPNRNCFENIRNFPTKTRSGRISIPRFNQQNL</sequence>
<dbReference type="InterPro" id="IPR036397">
    <property type="entry name" value="RNaseH_sf"/>
</dbReference>
<comment type="caution">
    <text evidence="1">The sequence shown here is derived from an EMBL/GenBank/DDBJ whole genome shotgun (WGS) entry which is preliminary data.</text>
</comment>
<dbReference type="Proteomes" id="UP000663879">
    <property type="component" value="Unassembled WGS sequence"/>
</dbReference>
<evidence type="ECO:0000313" key="2">
    <source>
        <dbReference type="Proteomes" id="UP000663879"/>
    </source>
</evidence>
<dbReference type="PANTHER" id="PTHR37984">
    <property type="entry name" value="PROTEIN CBG26694"/>
    <property type="match status" value="1"/>
</dbReference>
<proteinExistence type="predicted"/>
<evidence type="ECO:0000313" key="1">
    <source>
        <dbReference type="EMBL" id="CAF0716594.1"/>
    </source>
</evidence>
<dbReference type="AlphaFoldDB" id="A0A813M5P4"/>
<gene>
    <name evidence="1" type="ORF">OXX778_LOCUS1717</name>
</gene>
<dbReference type="Gene3D" id="3.30.420.10">
    <property type="entry name" value="Ribonuclease H-like superfamily/Ribonuclease H"/>
    <property type="match status" value="1"/>
</dbReference>
<dbReference type="EMBL" id="CAJNOC010000117">
    <property type="protein sequence ID" value="CAF0716594.1"/>
    <property type="molecule type" value="Genomic_DNA"/>
</dbReference>
<dbReference type="PANTHER" id="PTHR37984:SF5">
    <property type="entry name" value="PROTEIN NYNRIN-LIKE"/>
    <property type="match status" value="1"/>
</dbReference>
<dbReference type="InterPro" id="IPR050951">
    <property type="entry name" value="Retrovirus_Pol_polyprotein"/>
</dbReference>
<name>A0A813M5P4_9BILA</name>
<protein>
    <submittedName>
        <fullName evidence="1">Uncharacterized protein</fullName>
    </submittedName>
</protein>
<organism evidence="1 2">
    <name type="scientific">Brachionus calyciflorus</name>
    <dbReference type="NCBI Taxonomy" id="104777"/>
    <lineage>
        <taxon>Eukaryota</taxon>
        <taxon>Metazoa</taxon>
        <taxon>Spiralia</taxon>
        <taxon>Gnathifera</taxon>
        <taxon>Rotifera</taxon>
        <taxon>Eurotatoria</taxon>
        <taxon>Monogononta</taxon>
        <taxon>Pseudotrocha</taxon>
        <taxon>Ploima</taxon>
        <taxon>Brachionidae</taxon>
        <taxon>Brachionus</taxon>
    </lineage>
</organism>
<accession>A0A813M5P4</accession>
<reference evidence="1" key="1">
    <citation type="submission" date="2021-02" db="EMBL/GenBank/DDBJ databases">
        <authorList>
            <person name="Nowell W R."/>
        </authorList>
    </citation>
    <scope>NUCLEOTIDE SEQUENCE</scope>
    <source>
        <strain evidence="1">Ploen Becks lab</strain>
    </source>
</reference>
<keyword evidence="2" id="KW-1185">Reference proteome</keyword>